<keyword evidence="4" id="KW-1185">Reference proteome</keyword>
<accession>A0A285JVA1</accession>
<proteinExistence type="predicted"/>
<evidence type="ECO:0000256" key="1">
    <source>
        <dbReference type="SAM" id="MobiDB-lite"/>
    </source>
</evidence>
<evidence type="ECO:0000256" key="2">
    <source>
        <dbReference type="SAM" id="Phobius"/>
    </source>
</evidence>
<name>A0A285JVA1_9ACTN</name>
<reference evidence="3 4" key="1">
    <citation type="submission" date="2017-09" db="EMBL/GenBank/DDBJ databases">
        <authorList>
            <person name="Ehlers B."/>
            <person name="Leendertz F.H."/>
        </authorList>
    </citation>
    <scope>NUCLEOTIDE SEQUENCE [LARGE SCALE GENOMIC DNA]</scope>
    <source>
        <strain evidence="3 4">CGMCC 4.6857</strain>
    </source>
</reference>
<sequence>MTLSPRRRSLTGENVTPSTQQQQQKPAESVPLHRWTGIATVLGLVVALLAWLLPKQQQEKPAPATAPATTATTAATKAPPAVEAAVFLDDDRFTPEAGADRLSQIPRAVRSDAAYATHPIVIGCPSNQTGDQSAEVTYPLRGRYARLDATVRPYYPPGVDQEAVTHVTVLAGVLLKDGTIATSEAGRQKGARPGGAEPLTAGVEGAEKLTVRVECSEPDGTVVLSEARLTR</sequence>
<keyword evidence="2" id="KW-0472">Membrane</keyword>
<feature type="transmembrane region" description="Helical" evidence="2">
    <location>
        <begin position="35"/>
        <end position="53"/>
    </location>
</feature>
<feature type="region of interest" description="Disordered" evidence="1">
    <location>
        <begin position="1"/>
        <end position="30"/>
    </location>
</feature>
<protein>
    <submittedName>
        <fullName evidence="3">Uncharacterized protein</fullName>
    </submittedName>
</protein>
<dbReference type="AlphaFoldDB" id="A0A285JVA1"/>
<dbReference type="Proteomes" id="UP000219612">
    <property type="component" value="Unassembled WGS sequence"/>
</dbReference>
<evidence type="ECO:0000313" key="3">
    <source>
        <dbReference type="EMBL" id="SNY63001.1"/>
    </source>
</evidence>
<feature type="compositionally biased region" description="Polar residues" evidence="1">
    <location>
        <begin position="11"/>
        <end position="26"/>
    </location>
</feature>
<organism evidence="3 4">
    <name type="scientific">Paractinoplanes atraurantiacus</name>
    <dbReference type="NCBI Taxonomy" id="1036182"/>
    <lineage>
        <taxon>Bacteria</taxon>
        <taxon>Bacillati</taxon>
        <taxon>Actinomycetota</taxon>
        <taxon>Actinomycetes</taxon>
        <taxon>Micromonosporales</taxon>
        <taxon>Micromonosporaceae</taxon>
        <taxon>Paractinoplanes</taxon>
    </lineage>
</organism>
<keyword evidence="2" id="KW-0812">Transmembrane</keyword>
<keyword evidence="2" id="KW-1133">Transmembrane helix</keyword>
<gene>
    <name evidence="3" type="ORF">SAMN05421748_124153</name>
</gene>
<dbReference type="EMBL" id="OBDY01000024">
    <property type="protein sequence ID" value="SNY63001.1"/>
    <property type="molecule type" value="Genomic_DNA"/>
</dbReference>
<evidence type="ECO:0000313" key="4">
    <source>
        <dbReference type="Proteomes" id="UP000219612"/>
    </source>
</evidence>